<feature type="chain" id="PRO_5039948118" evidence="1">
    <location>
        <begin position="23"/>
        <end position="88"/>
    </location>
</feature>
<feature type="signal peptide" evidence="1">
    <location>
        <begin position="1"/>
        <end position="22"/>
    </location>
</feature>
<comment type="caution">
    <text evidence="2">The sequence shown here is derived from an EMBL/GenBank/DDBJ whole genome shotgun (WGS) entry which is preliminary data.</text>
</comment>
<dbReference type="AlphaFoldDB" id="A0A9K3D2Z3"/>
<evidence type="ECO:0000256" key="1">
    <source>
        <dbReference type="SAM" id="SignalP"/>
    </source>
</evidence>
<protein>
    <submittedName>
        <fullName evidence="2">Uncharacterized protein</fullName>
    </submittedName>
</protein>
<keyword evidence="1" id="KW-0732">Signal</keyword>
<sequence length="88" mass="9255">MSTLRMLLIALVALAAIATAAAGSTDECTAFFNALMGGDAYGYASKEQALACYRTVPAFENDNLATHVAEALSRSVYLAKAEESGVFR</sequence>
<proteinExistence type="predicted"/>
<reference evidence="2 3" key="1">
    <citation type="journal article" date="2018" name="PLoS ONE">
        <title>The draft genome of Kipferlia bialata reveals reductive genome evolution in fornicate parasites.</title>
        <authorList>
            <person name="Tanifuji G."/>
            <person name="Takabayashi S."/>
            <person name="Kume K."/>
            <person name="Takagi M."/>
            <person name="Nakayama T."/>
            <person name="Kamikawa R."/>
            <person name="Inagaki Y."/>
            <person name="Hashimoto T."/>
        </authorList>
    </citation>
    <scope>NUCLEOTIDE SEQUENCE [LARGE SCALE GENOMIC DNA]</scope>
    <source>
        <strain evidence="2">NY0173</strain>
    </source>
</reference>
<evidence type="ECO:0000313" key="3">
    <source>
        <dbReference type="Proteomes" id="UP000265618"/>
    </source>
</evidence>
<name>A0A9K3D2Z3_9EUKA</name>
<gene>
    <name evidence="2" type="ORF">KIPB_009803</name>
</gene>
<organism evidence="2 3">
    <name type="scientific">Kipferlia bialata</name>
    <dbReference type="NCBI Taxonomy" id="797122"/>
    <lineage>
        <taxon>Eukaryota</taxon>
        <taxon>Metamonada</taxon>
        <taxon>Carpediemonas-like organisms</taxon>
        <taxon>Kipferlia</taxon>
    </lineage>
</organism>
<dbReference type="EMBL" id="BDIP01003440">
    <property type="protein sequence ID" value="GIQ87707.1"/>
    <property type="molecule type" value="Genomic_DNA"/>
</dbReference>
<evidence type="ECO:0000313" key="2">
    <source>
        <dbReference type="EMBL" id="GIQ87707.1"/>
    </source>
</evidence>
<dbReference type="Proteomes" id="UP000265618">
    <property type="component" value="Unassembled WGS sequence"/>
</dbReference>
<accession>A0A9K3D2Z3</accession>
<keyword evidence="3" id="KW-1185">Reference proteome</keyword>